<reference evidence="2 3" key="1">
    <citation type="submission" date="2019-01" db="EMBL/GenBank/DDBJ databases">
        <title>High-quality-draft genome sequences of five non-tuberculosis mycobacteriaceae isolated from a nosocomial environment.</title>
        <authorList>
            <person name="Tiago I."/>
            <person name="Alarico S."/>
            <person name="Pereira S.G."/>
            <person name="Coelho C."/>
            <person name="Maranha A."/>
            <person name="Empadinhas N."/>
        </authorList>
    </citation>
    <scope>NUCLEOTIDE SEQUENCE [LARGE SCALE GENOMIC DNA]</scope>
    <source>
        <strain evidence="2 3">24AIII</strain>
    </source>
</reference>
<comment type="caution">
    <text evidence="2">The sequence shown here is derived from an EMBL/GenBank/DDBJ whole genome shotgun (WGS) entry which is preliminary data.</text>
</comment>
<dbReference type="AlphaFoldDB" id="A0A4R5WFS9"/>
<dbReference type="Proteomes" id="UP000294929">
    <property type="component" value="Unassembled WGS sequence"/>
</dbReference>
<evidence type="ECO:0000313" key="2">
    <source>
        <dbReference type="EMBL" id="TDK88707.1"/>
    </source>
</evidence>
<organism evidence="2 3">
    <name type="scientific">Mycolicibacterium mucogenicum</name>
    <name type="common">Mycobacterium mucogenicum</name>
    <dbReference type="NCBI Taxonomy" id="56689"/>
    <lineage>
        <taxon>Bacteria</taxon>
        <taxon>Bacillati</taxon>
        <taxon>Actinomycetota</taxon>
        <taxon>Actinomycetes</taxon>
        <taxon>Mycobacteriales</taxon>
        <taxon>Mycobacteriaceae</taxon>
        <taxon>Mycolicibacterium</taxon>
    </lineage>
</organism>
<dbReference type="EMBL" id="SDLO01000010">
    <property type="protein sequence ID" value="TDK88707.1"/>
    <property type="molecule type" value="Genomic_DNA"/>
</dbReference>
<gene>
    <name evidence="2" type="ORF">EUA03_14980</name>
</gene>
<evidence type="ECO:0000256" key="1">
    <source>
        <dbReference type="SAM" id="MobiDB-lite"/>
    </source>
</evidence>
<accession>A0A4R5WFS9</accession>
<proteinExistence type="predicted"/>
<sequence length="185" mass="19519">MSAGATHRRTDIGGVATPTPVAPIPGDGATVPAGAARMAHAAVGRRRVGARAAVAAVPEQARVAAVSRSLVCGRIAALAAVAEEQSAPAAVLTRGSVCAVADQQPAVLTRCVAVAHEDADKLAERIAADAGLKCRRRPVPRDRAHRLGSERRGTEDERRVARDAHPWFVVRWTARDIRRTVERNV</sequence>
<name>A0A4R5WFS9_MYCMU</name>
<evidence type="ECO:0000313" key="3">
    <source>
        <dbReference type="Proteomes" id="UP000294929"/>
    </source>
</evidence>
<protein>
    <submittedName>
        <fullName evidence="2">Uncharacterized protein</fullName>
    </submittedName>
</protein>
<feature type="region of interest" description="Disordered" evidence="1">
    <location>
        <begin position="1"/>
        <end position="25"/>
    </location>
</feature>